<gene>
    <name evidence="2" type="ORF">C7450_106125</name>
</gene>
<dbReference type="PANTHER" id="PTHR39639:SF1">
    <property type="entry name" value="DUF262 DOMAIN-CONTAINING PROTEIN"/>
    <property type="match status" value="1"/>
</dbReference>
<evidence type="ECO:0000313" key="3">
    <source>
        <dbReference type="Proteomes" id="UP000248021"/>
    </source>
</evidence>
<accession>A0A2V3U5B2</accession>
<dbReference type="InterPro" id="IPR038461">
    <property type="entry name" value="Schlafen_AlbA_2_dom_sf"/>
</dbReference>
<dbReference type="PANTHER" id="PTHR39639">
    <property type="entry name" value="CHROMOSOME 16, WHOLE GENOME SHOTGUN SEQUENCE"/>
    <property type="match status" value="1"/>
</dbReference>
<organism evidence="2 3">
    <name type="scientific">Chelatococcus asaccharovorans</name>
    <dbReference type="NCBI Taxonomy" id="28210"/>
    <lineage>
        <taxon>Bacteria</taxon>
        <taxon>Pseudomonadati</taxon>
        <taxon>Pseudomonadota</taxon>
        <taxon>Alphaproteobacteria</taxon>
        <taxon>Hyphomicrobiales</taxon>
        <taxon>Chelatococcaceae</taxon>
        <taxon>Chelatococcus</taxon>
    </lineage>
</organism>
<reference evidence="2 3" key="1">
    <citation type="submission" date="2018-05" db="EMBL/GenBank/DDBJ databases">
        <title>Genomic Encyclopedia of Type Strains, Phase IV (KMG-IV): sequencing the most valuable type-strain genomes for metagenomic binning, comparative biology and taxonomic classification.</title>
        <authorList>
            <person name="Goeker M."/>
        </authorList>
    </citation>
    <scope>NUCLEOTIDE SEQUENCE [LARGE SCALE GENOMIC DNA]</scope>
    <source>
        <strain evidence="2 3">DSM 6462</strain>
    </source>
</reference>
<dbReference type="Proteomes" id="UP000248021">
    <property type="component" value="Unassembled WGS sequence"/>
</dbReference>
<name>A0A2V3U5B2_9HYPH</name>
<keyword evidence="3" id="KW-1185">Reference proteome</keyword>
<dbReference type="Gene3D" id="3.30.950.30">
    <property type="entry name" value="Schlafen, AAA domain"/>
    <property type="match status" value="1"/>
</dbReference>
<evidence type="ECO:0000259" key="1">
    <source>
        <dbReference type="Pfam" id="PF03235"/>
    </source>
</evidence>
<sequence length="652" mass="72736">MAGAQQELTVRGEQVERVFINYRDDKYVVNRRYQRKLIWTIEEKQSFIDSIIRGFPVPIILLAEPLGRQDGTLEIIDGMQRMNAITSFIGNDYPVDGGYFDLNTFATTKDLLDRHVIEQKTPVLDRERCLAIASYPVPLSIYEAAHGESVEEVFRRINSGGRQLSRQELRAAGATDAFADCVRQISARVRGDTSNSDLLLLGEMRKISITNRELDYGISADGVFWVAHGILTKDQLRQSREEEMVADLVAYMVSESPVASSGANLTFESHLTSSSRSNVKFKSSTRTNNLLVVLLTPTFAPRVVSDGCKCQSRTTRTELFDDYYGATFPMSEASEARFDAVDQAVRKRSTELVDLDYQRVQDTLILLLGQAKTTFLGLIFPNGNGGNPVPRYFQAVFLAFYDLIVKRGMVVSDSAGLIKCLTDCGKSIEIQDGGRWGADNRGKTVNSVVGWIQGHFEEDKNPDPAKVHWVTKFQNLLTNSKTEQAAYDFKQGFCTLDPKPSFDAESFDKIMETCAAIANIGKGHKGYILVGVAENAATAARVNDVFRSSPLTYGGFYVTGVEHEAQHLGKSLDQMFQDISDRIGRSDLSEPLRPYVNSHVKCVQYFDKTIFVFEIVGQNGPSHVGGKWLERQGAQVKEVAPDRMGALFDRFK</sequence>
<proteinExistence type="predicted"/>
<dbReference type="EMBL" id="QJJK01000006">
    <property type="protein sequence ID" value="PXW57953.1"/>
    <property type="molecule type" value="Genomic_DNA"/>
</dbReference>
<dbReference type="InterPro" id="IPR004919">
    <property type="entry name" value="GmrSD_N"/>
</dbReference>
<dbReference type="AlphaFoldDB" id="A0A2V3U5B2"/>
<dbReference type="RefSeq" id="WP_210206458.1">
    <property type="nucleotide sequence ID" value="NZ_JAHBRY010000001.1"/>
</dbReference>
<dbReference type="Pfam" id="PF03235">
    <property type="entry name" value="GmrSD_N"/>
    <property type="match status" value="1"/>
</dbReference>
<protein>
    <submittedName>
        <fullName evidence="2">Uncharacterized protein DUF262</fullName>
    </submittedName>
</protein>
<evidence type="ECO:0000313" key="2">
    <source>
        <dbReference type="EMBL" id="PXW57953.1"/>
    </source>
</evidence>
<comment type="caution">
    <text evidence="2">The sequence shown here is derived from an EMBL/GenBank/DDBJ whole genome shotgun (WGS) entry which is preliminary data.</text>
</comment>
<feature type="domain" description="GmrSD restriction endonucleases N-terminal" evidence="1">
    <location>
        <begin position="22"/>
        <end position="172"/>
    </location>
</feature>